<gene>
    <name evidence="2" type="ORF">A2118_02100</name>
</gene>
<name>A0A1F6BVP2_9BACT</name>
<dbReference type="PANTHER" id="PTHR47514">
    <property type="entry name" value="TRANSKETOLASE N-TERMINAL SECTION-RELATED"/>
    <property type="match status" value="1"/>
</dbReference>
<dbReference type="InterPro" id="IPR005474">
    <property type="entry name" value="Transketolase_N"/>
</dbReference>
<comment type="caution">
    <text evidence="2">The sequence shown here is derived from an EMBL/GenBank/DDBJ whole genome shotgun (WGS) entry which is preliminary data.</text>
</comment>
<sequence length="261" mass="27928">MWSNSKDRGAQIRRLVVEMSHRSHSGETGSSLSISDLLAVLYGKILRVNPKKPNDSTRDRFILSKGHGAAALYAALALRGFFSQKLLLGYRVNNGTFHLHPSKGTAPGIEVSTGALGHGLSIGVGMAYALKDTKSKVYVLIGDGECNEGSIWEAALSAGTLHLPNIVVIIDDNKFQGFGPTTKTNPFDLASQWKSFGWSVLRVDGHNTKAIEKAFGTAAKAKKPTVIIADTVSGKGIPAIERTLGAHYYIAKAEDVAALKK</sequence>
<accession>A0A1F6BVP2</accession>
<evidence type="ECO:0000313" key="3">
    <source>
        <dbReference type="Proteomes" id="UP000179014"/>
    </source>
</evidence>
<evidence type="ECO:0000313" key="2">
    <source>
        <dbReference type="EMBL" id="OGG41016.1"/>
    </source>
</evidence>
<dbReference type="CDD" id="cd02012">
    <property type="entry name" value="TPP_TK"/>
    <property type="match status" value="1"/>
</dbReference>
<dbReference type="PANTHER" id="PTHR47514:SF2">
    <property type="entry name" value="TRANSKETOLASE"/>
    <property type="match status" value="1"/>
</dbReference>
<dbReference type="AlphaFoldDB" id="A0A1F6BVP2"/>
<proteinExistence type="predicted"/>
<dbReference type="Pfam" id="PF00456">
    <property type="entry name" value="Transketolase_N"/>
    <property type="match status" value="1"/>
</dbReference>
<reference evidence="2 3" key="1">
    <citation type="journal article" date="2016" name="Nat. Commun.">
        <title>Thousands of microbial genomes shed light on interconnected biogeochemical processes in an aquifer system.</title>
        <authorList>
            <person name="Anantharaman K."/>
            <person name="Brown C.T."/>
            <person name="Hug L.A."/>
            <person name="Sharon I."/>
            <person name="Castelle C.J."/>
            <person name="Probst A.J."/>
            <person name="Thomas B.C."/>
            <person name="Singh A."/>
            <person name="Wilkins M.J."/>
            <person name="Karaoz U."/>
            <person name="Brodie E.L."/>
            <person name="Williams K.H."/>
            <person name="Hubbard S.S."/>
            <person name="Banfield J.F."/>
        </authorList>
    </citation>
    <scope>NUCLEOTIDE SEQUENCE [LARGE SCALE GENOMIC DNA]</scope>
</reference>
<dbReference type="SUPFAM" id="SSF52518">
    <property type="entry name" value="Thiamin diphosphate-binding fold (THDP-binding)"/>
    <property type="match status" value="1"/>
</dbReference>
<dbReference type="Proteomes" id="UP000179014">
    <property type="component" value="Unassembled WGS sequence"/>
</dbReference>
<protein>
    <recommendedName>
        <fullName evidence="1">Transketolase N-terminal domain-containing protein</fullName>
    </recommendedName>
</protein>
<organism evidence="2 3">
    <name type="scientific">Candidatus Kaiserbacteria bacterium GWA2_50_9</name>
    <dbReference type="NCBI Taxonomy" id="1798474"/>
    <lineage>
        <taxon>Bacteria</taxon>
        <taxon>Candidatus Kaiseribacteriota</taxon>
    </lineage>
</organism>
<evidence type="ECO:0000259" key="1">
    <source>
        <dbReference type="Pfam" id="PF00456"/>
    </source>
</evidence>
<dbReference type="Gene3D" id="3.40.50.970">
    <property type="match status" value="1"/>
</dbReference>
<dbReference type="InterPro" id="IPR029061">
    <property type="entry name" value="THDP-binding"/>
</dbReference>
<dbReference type="STRING" id="1798474.A2118_02100"/>
<feature type="domain" description="Transketolase N-terminal" evidence="1">
    <location>
        <begin position="11"/>
        <end position="261"/>
    </location>
</feature>
<dbReference type="EMBL" id="MFKN01000018">
    <property type="protein sequence ID" value="OGG41016.1"/>
    <property type="molecule type" value="Genomic_DNA"/>
</dbReference>